<proteinExistence type="predicted"/>
<dbReference type="Proteomes" id="UP000596329">
    <property type="component" value="Chromosome"/>
</dbReference>
<evidence type="ECO:0000313" key="2">
    <source>
        <dbReference type="Proteomes" id="UP000596329"/>
    </source>
</evidence>
<name>A0A7U2NGJ8_FLAPS</name>
<organism evidence="1 2">
    <name type="scientific">Flavobacterium psychrophilum</name>
    <dbReference type="NCBI Taxonomy" id="96345"/>
    <lineage>
        <taxon>Bacteria</taxon>
        <taxon>Pseudomonadati</taxon>
        <taxon>Bacteroidota</taxon>
        <taxon>Flavobacteriia</taxon>
        <taxon>Flavobacteriales</taxon>
        <taxon>Flavobacteriaceae</taxon>
        <taxon>Flavobacterium</taxon>
    </lineage>
</organism>
<reference evidence="1 2" key="1">
    <citation type="submission" date="2020-07" db="EMBL/GenBank/DDBJ databases">
        <title>Genomic characterization of Flavobacterium psychrophilum strains.</title>
        <authorList>
            <person name="Castillo D."/>
            <person name="Jorgensen J."/>
            <person name="Middelboe M."/>
        </authorList>
    </citation>
    <scope>NUCLEOTIDE SEQUENCE [LARGE SCALE GENOMIC DNA]</scope>
    <source>
        <strain evidence="1 2">FPS-R7</strain>
    </source>
</reference>
<evidence type="ECO:0000313" key="1">
    <source>
        <dbReference type="EMBL" id="QRE04795.1"/>
    </source>
</evidence>
<dbReference type="AlphaFoldDB" id="A0A7U2NGJ8"/>
<protein>
    <submittedName>
        <fullName evidence="1">Uncharacterized protein</fullName>
    </submittedName>
</protein>
<dbReference type="EMBL" id="CP059075">
    <property type="protein sequence ID" value="QRE04795.1"/>
    <property type="molecule type" value="Genomic_DNA"/>
</dbReference>
<dbReference type="RefSeq" id="WP_180764331.1">
    <property type="nucleotide sequence ID" value="NZ_CP059075.1"/>
</dbReference>
<gene>
    <name evidence="1" type="ORF">H0H26_04175</name>
</gene>
<accession>A0A7U2NGJ8</accession>
<sequence length="45" mass="4402">MDFLLAGSSLSNASAFYQAALADGPALVGASAAAAVKAGMTRLIM</sequence>